<evidence type="ECO:0000256" key="1">
    <source>
        <dbReference type="SAM" id="Phobius"/>
    </source>
</evidence>
<protein>
    <recommendedName>
        <fullName evidence="4">DUF2189 domain-containing protein</fullName>
    </recommendedName>
</protein>
<proteinExistence type="predicted"/>
<feature type="transmembrane region" description="Helical" evidence="1">
    <location>
        <begin position="55"/>
        <end position="73"/>
    </location>
</feature>
<feature type="transmembrane region" description="Helical" evidence="1">
    <location>
        <begin position="29"/>
        <end position="49"/>
    </location>
</feature>
<accession>A0A494XCJ3</accession>
<feature type="transmembrane region" description="Helical" evidence="1">
    <location>
        <begin position="145"/>
        <end position="171"/>
    </location>
</feature>
<feature type="transmembrane region" description="Helical" evidence="1">
    <location>
        <begin position="214"/>
        <end position="232"/>
    </location>
</feature>
<dbReference type="Proteomes" id="UP000280434">
    <property type="component" value="Unassembled WGS sequence"/>
</dbReference>
<evidence type="ECO:0008006" key="4">
    <source>
        <dbReference type="Google" id="ProtNLM"/>
    </source>
</evidence>
<keyword evidence="1" id="KW-1133">Transmembrane helix</keyword>
<dbReference type="EMBL" id="RBZV01000010">
    <property type="protein sequence ID" value="RKP45273.1"/>
    <property type="molecule type" value="Genomic_DNA"/>
</dbReference>
<sequence>MHLDGLQLDAMFVMDWLALGWRAVRAQPLLWFAAMLVCSACAFACKFVPLVRPLIVLIAPLVVGALMVAQERLRIGRPASLREIGAAISRHHNALLAIGLASGAIIVLGYVLVIAALHTSFVQSFVVNGVHHLSISYGGNGVRGIVATLVAVPVFTVALGAAWFAPALVVLHGASPLDAMVASLHGVARNWRTTLIFVVALTDAVLLAPHIPLIASALMLTPLMLLSIYGGYRDLYTAPTV</sequence>
<evidence type="ECO:0000313" key="2">
    <source>
        <dbReference type="EMBL" id="RKP45273.1"/>
    </source>
</evidence>
<comment type="caution">
    <text evidence="2">The sequence shown here is derived from an EMBL/GenBank/DDBJ whole genome shotgun (WGS) entry which is preliminary data.</text>
</comment>
<reference evidence="2 3" key="1">
    <citation type="submission" date="2018-10" db="EMBL/GenBank/DDBJ databases">
        <title>Paraburkholderia sp. 7MK8-2, isolated from soil.</title>
        <authorList>
            <person name="Gao Z.-H."/>
            <person name="Qiu L.-H."/>
        </authorList>
    </citation>
    <scope>NUCLEOTIDE SEQUENCE [LARGE SCALE GENOMIC DNA]</scope>
    <source>
        <strain evidence="2 3">7MK8-2</strain>
    </source>
</reference>
<dbReference type="NCBIfam" id="NF041043">
    <property type="entry name" value="BPSS1780_fam"/>
    <property type="match status" value="1"/>
</dbReference>
<feature type="transmembrane region" description="Helical" evidence="1">
    <location>
        <begin position="94"/>
        <end position="117"/>
    </location>
</feature>
<gene>
    <name evidence="2" type="ORF">D7S89_20845</name>
</gene>
<evidence type="ECO:0000313" key="3">
    <source>
        <dbReference type="Proteomes" id="UP000280434"/>
    </source>
</evidence>
<keyword evidence="1" id="KW-0472">Membrane</keyword>
<dbReference type="InterPro" id="IPR047798">
    <property type="entry name" value="BPSS1780-like"/>
</dbReference>
<dbReference type="AlphaFoldDB" id="A0A494XCJ3"/>
<keyword evidence="1" id="KW-0812">Transmembrane</keyword>
<name>A0A494XCJ3_9BURK</name>
<keyword evidence="3" id="KW-1185">Reference proteome</keyword>
<organism evidence="2 3">
    <name type="scientific">Trinickia fusca</name>
    <dbReference type="NCBI Taxonomy" id="2419777"/>
    <lineage>
        <taxon>Bacteria</taxon>
        <taxon>Pseudomonadati</taxon>
        <taxon>Pseudomonadota</taxon>
        <taxon>Betaproteobacteria</taxon>
        <taxon>Burkholderiales</taxon>
        <taxon>Burkholderiaceae</taxon>
        <taxon>Trinickia</taxon>
    </lineage>
</organism>